<dbReference type="EMBL" id="CP053661">
    <property type="protein sequence ID" value="QKD82966.1"/>
    <property type="molecule type" value="Genomic_DNA"/>
</dbReference>
<dbReference type="Proteomes" id="UP000505210">
    <property type="component" value="Chromosome"/>
</dbReference>
<protein>
    <submittedName>
        <fullName evidence="2">Cytochrome B6</fullName>
    </submittedName>
</protein>
<keyword evidence="1" id="KW-1133">Transmembrane helix</keyword>
<keyword evidence="1" id="KW-0812">Transmembrane</keyword>
<evidence type="ECO:0000313" key="2">
    <source>
        <dbReference type="EMBL" id="QKD82966.1"/>
    </source>
</evidence>
<accession>A0A6M8BF94</accession>
<dbReference type="RefSeq" id="WP_068514956.1">
    <property type="nucleotide sequence ID" value="NZ_CP053661.1"/>
</dbReference>
<reference evidence="2 3" key="1">
    <citation type="submission" date="2020-05" db="EMBL/GenBank/DDBJ databases">
        <title>Complete genome sequence of of a novel Thermoleptolyngbya strain isolated from hot springs of Ganzi, Sichuan China.</title>
        <authorList>
            <person name="Tang J."/>
            <person name="Daroch M."/>
            <person name="Li L."/>
            <person name="Waleron K."/>
            <person name="Waleron M."/>
            <person name="Waleron M."/>
        </authorList>
    </citation>
    <scope>NUCLEOTIDE SEQUENCE [LARGE SCALE GENOMIC DNA]</scope>
    <source>
        <strain evidence="2 3">PKUAC-SCTA183</strain>
    </source>
</reference>
<dbReference type="KEGG" id="theu:HPC62_12880"/>
<feature type="transmembrane region" description="Helical" evidence="1">
    <location>
        <begin position="6"/>
        <end position="24"/>
    </location>
</feature>
<proteinExistence type="predicted"/>
<dbReference type="AlphaFoldDB" id="A0A6M8BF94"/>
<evidence type="ECO:0000313" key="3">
    <source>
        <dbReference type="Proteomes" id="UP000505210"/>
    </source>
</evidence>
<keyword evidence="1" id="KW-0472">Membrane</keyword>
<organism evidence="2 3">
    <name type="scientific">Thermoleptolyngbya sichuanensis A183</name>
    <dbReference type="NCBI Taxonomy" id="2737172"/>
    <lineage>
        <taxon>Bacteria</taxon>
        <taxon>Bacillati</taxon>
        <taxon>Cyanobacteriota</taxon>
        <taxon>Cyanophyceae</taxon>
        <taxon>Oculatellales</taxon>
        <taxon>Oculatellaceae</taxon>
        <taxon>Thermoleptolyngbya</taxon>
        <taxon>Thermoleptolyngbya sichuanensis</taxon>
    </lineage>
</organism>
<evidence type="ECO:0000256" key="1">
    <source>
        <dbReference type="SAM" id="Phobius"/>
    </source>
</evidence>
<gene>
    <name evidence="2" type="ORF">HPC62_12880</name>
</gene>
<sequence>MGFVAYVLMLAIAFGGAIGLYYALRTVKLI</sequence>
<name>A0A6M8BF94_9CYAN</name>
<keyword evidence="3" id="KW-1185">Reference proteome</keyword>